<keyword evidence="2" id="KW-1185">Reference proteome</keyword>
<proteinExistence type="predicted"/>
<reference evidence="1 2" key="1">
    <citation type="submission" date="2024-01" db="EMBL/GenBank/DDBJ databases">
        <title>The genomes of 5 underutilized Papilionoideae crops provide insights into root nodulation and disease resistanc.</title>
        <authorList>
            <person name="Jiang F."/>
        </authorList>
    </citation>
    <scope>NUCLEOTIDE SEQUENCE [LARGE SCALE GENOMIC DNA]</scope>
    <source>
        <strain evidence="1">JINMINGXINNONG_FW02</strain>
        <tissue evidence="1">Leaves</tissue>
    </source>
</reference>
<organism evidence="1 2">
    <name type="scientific">Phaseolus coccineus</name>
    <name type="common">Scarlet runner bean</name>
    <name type="synonym">Phaseolus multiflorus</name>
    <dbReference type="NCBI Taxonomy" id="3886"/>
    <lineage>
        <taxon>Eukaryota</taxon>
        <taxon>Viridiplantae</taxon>
        <taxon>Streptophyta</taxon>
        <taxon>Embryophyta</taxon>
        <taxon>Tracheophyta</taxon>
        <taxon>Spermatophyta</taxon>
        <taxon>Magnoliopsida</taxon>
        <taxon>eudicotyledons</taxon>
        <taxon>Gunneridae</taxon>
        <taxon>Pentapetalae</taxon>
        <taxon>rosids</taxon>
        <taxon>fabids</taxon>
        <taxon>Fabales</taxon>
        <taxon>Fabaceae</taxon>
        <taxon>Papilionoideae</taxon>
        <taxon>50 kb inversion clade</taxon>
        <taxon>NPAAA clade</taxon>
        <taxon>indigoferoid/millettioid clade</taxon>
        <taxon>Phaseoleae</taxon>
        <taxon>Phaseolus</taxon>
    </lineage>
</organism>
<dbReference type="AlphaFoldDB" id="A0AAN9NM49"/>
<evidence type="ECO:0000313" key="2">
    <source>
        <dbReference type="Proteomes" id="UP001374584"/>
    </source>
</evidence>
<dbReference type="Proteomes" id="UP001374584">
    <property type="component" value="Unassembled WGS sequence"/>
</dbReference>
<accession>A0AAN9NM49</accession>
<name>A0AAN9NM49_PHACN</name>
<comment type="caution">
    <text evidence="1">The sequence shown here is derived from an EMBL/GenBank/DDBJ whole genome shotgun (WGS) entry which is preliminary data.</text>
</comment>
<protein>
    <submittedName>
        <fullName evidence="1">Uncharacterized protein</fullName>
    </submittedName>
</protein>
<dbReference type="EMBL" id="JAYMYR010000003">
    <property type="protein sequence ID" value="KAK7372158.1"/>
    <property type="molecule type" value="Genomic_DNA"/>
</dbReference>
<evidence type="ECO:0000313" key="1">
    <source>
        <dbReference type="EMBL" id="KAK7372158.1"/>
    </source>
</evidence>
<gene>
    <name evidence="1" type="ORF">VNO80_05529</name>
</gene>
<sequence length="99" mass="11603">MKQKIVTLLLLWIEEPKQKVDINDIVAKKIDWGCVRFRVAVVEDREKKVSYNWQKNIFVPSSSPSPHCANSLLIYTQQHWIVIESLKALVPFHFHFAIT</sequence>